<dbReference type="InterPro" id="IPR029052">
    <property type="entry name" value="Metallo-depent_PP-like"/>
</dbReference>
<dbReference type="InterPro" id="IPR051558">
    <property type="entry name" value="Metallophosphoesterase_PAP"/>
</dbReference>
<keyword evidence="5" id="KW-1185">Reference proteome</keyword>
<sequence length="329" mass="36056">MLKRKVNRPCTRSEVSRQRTVQTANASPSQTPSQVSPPQMLSAKPPSQVPLSQRDSETMAGQDECVCNDGSEGVAGDEGCEGGSCDVVADDGCERAMRSAGQHGDTVELVAKLLPILQANNVDLYINGHDHCLQHISSPDSPLQFLTSGGGSKAWRGDVSWWDPKEMKLYYDGQGPTTFDIDRTKCGRGTIGAYSTQRAYRVPLKYINWNSVPKDVIESIWKEVKTQFNEHLSKVPEHLRTTDTLDQIFCEMVGKDGKSYCQTYSSAVSALDKQDTNPSYAFNLSTIIEIAQQVKEEVSDASSEHLFVESVGDDISQSQEDSHAPSPSS</sequence>
<evidence type="ECO:0000256" key="3">
    <source>
        <dbReference type="SAM" id="MobiDB-lite"/>
    </source>
</evidence>
<dbReference type="STRING" id="542762.A0A4V3WIR4"/>
<evidence type="ECO:0008006" key="6">
    <source>
        <dbReference type="Google" id="ProtNLM"/>
    </source>
</evidence>
<accession>A0A4V3WIR4</accession>
<protein>
    <recommendedName>
        <fullName evidence="6">Calcineurin-like phosphoesterase domain-containing protein</fullName>
    </recommendedName>
</protein>
<keyword evidence="1" id="KW-0732">Signal</keyword>
<reference evidence="4 5" key="1">
    <citation type="journal article" date="2018" name="Proc. Natl. Acad. Sci. U.S.A.">
        <title>Draft genome sequence of Camellia sinensis var. sinensis provides insights into the evolution of the tea genome and tea quality.</title>
        <authorList>
            <person name="Wei C."/>
            <person name="Yang H."/>
            <person name="Wang S."/>
            <person name="Zhao J."/>
            <person name="Liu C."/>
            <person name="Gao L."/>
            <person name="Xia E."/>
            <person name="Lu Y."/>
            <person name="Tai Y."/>
            <person name="She G."/>
            <person name="Sun J."/>
            <person name="Cao H."/>
            <person name="Tong W."/>
            <person name="Gao Q."/>
            <person name="Li Y."/>
            <person name="Deng W."/>
            <person name="Jiang X."/>
            <person name="Wang W."/>
            <person name="Chen Q."/>
            <person name="Zhang S."/>
            <person name="Li H."/>
            <person name="Wu J."/>
            <person name="Wang P."/>
            <person name="Li P."/>
            <person name="Shi C."/>
            <person name="Zheng F."/>
            <person name="Jian J."/>
            <person name="Huang B."/>
            <person name="Shan D."/>
            <person name="Shi M."/>
            <person name="Fang C."/>
            <person name="Yue Y."/>
            <person name="Li F."/>
            <person name="Li D."/>
            <person name="Wei S."/>
            <person name="Han B."/>
            <person name="Jiang C."/>
            <person name="Yin Y."/>
            <person name="Xia T."/>
            <person name="Zhang Z."/>
            <person name="Bennetzen J.L."/>
            <person name="Zhao S."/>
            <person name="Wan X."/>
        </authorList>
    </citation>
    <scope>NUCLEOTIDE SEQUENCE [LARGE SCALE GENOMIC DNA]</scope>
    <source>
        <strain evidence="5">cv. Shuchazao</strain>
        <tissue evidence="4">Leaf</tissue>
    </source>
</reference>
<dbReference type="PANTHER" id="PTHR10161">
    <property type="entry name" value="TARTRATE-RESISTANT ACID PHOSPHATASE TYPE 5"/>
    <property type="match status" value="1"/>
</dbReference>
<feature type="region of interest" description="Disordered" evidence="3">
    <location>
        <begin position="309"/>
        <end position="329"/>
    </location>
</feature>
<feature type="compositionally biased region" description="Low complexity" evidence="3">
    <location>
        <begin position="27"/>
        <end position="39"/>
    </location>
</feature>
<gene>
    <name evidence="4" type="ORF">TEA_018390</name>
</gene>
<comment type="caution">
    <text evidence="4">The sequence shown here is derived from an EMBL/GenBank/DDBJ whole genome shotgun (WGS) entry which is preliminary data.</text>
</comment>
<dbReference type="SUPFAM" id="SSF56300">
    <property type="entry name" value="Metallo-dependent phosphatases"/>
    <property type="match status" value="1"/>
</dbReference>
<dbReference type="EMBL" id="SDRB02013802">
    <property type="protein sequence ID" value="THF94056.1"/>
    <property type="molecule type" value="Genomic_DNA"/>
</dbReference>
<evidence type="ECO:0000256" key="2">
    <source>
        <dbReference type="ARBA" id="ARBA00022801"/>
    </source>
</evidence>
<dbReference type="Gene3D" id="3.60.21.10">
    <property type="match status" value="1"/>
</dbReference>
<dbReference type="GO" id="GO:0016787">
    <property type="term" value="F:hydrolase activity"/>
    <property type="evidence" value="ECO:0007669"/>
    <property type="project" value="UniProtKB-KW"/>
</dbReference>
<evidence type="ECO:0000313" key="4">
    <source>
        <dbReference type="EMBL" id="THF94056.1"/>
    </source>
</evidence>
<feature type="compositionally biased region" description="Polar residues" evidence="3">
    <location>
        <begin position="315"/>
        <end position="329"/>
    </location>
</feature>
<dbReference type="PANTHER" id="PTHR10161:SF34">
    <property type="entry name" value="PURPLE ACID PHOSPHATASE 4"/>
    <property type="match status" value="1"/>
</dbReference>
<feature type="region of interest" description="Disordered" evidence="3">
    <location>
        <begin position="1"/>
        <end position="57"/>
    </location>
</feature>
<organism evidence="4 5">
    <name type="scientific">Camellia sinensis var. sinensis</name>
    <name type="common">China tea</name>
    <dbReference type="NCBI Taxonomy" id="542762"/>
    <lineage>
        <taxon>Eukaryota</taxon>
        <taxon>Viridiplantae</taxon>
        <taxon>Streptophyta</taxon>
        <taxon>Embryophyta</taxon>
        <taxon>Tracheophyta</taxon>
        <taxon>Spermatophyta</taxon>
        <taxon>Magnoliopsida</taxon>
        <taxon>eudicotyledons</taxon>
        <taxon>Gunneridae</taxon>
        <taxon>Pentapetalae</taxon>
        <taxon>asterids</taxon>
        <taxon>Ericales</taxon>
        <taxon>Theaceae</taxon>
        <taxon>Camellia</taxon>
    </lineage>
</organism>
<name>A0A4V3WIR4_CAMSN</name>
<dbReference type="AlphaFoldDB" id="A0A4V3WIR4"/>
<dbReference type="Proteomes" id="UP000306102">
    <property type="component" value="Unassembled WGS sequence"/>
</dbReference>
<evidence type="ECO:0000313" key="5">
    <source>
        <dbReference type="Proteomes" id="UP000306102"/>
    </source>
</evidence>
<proteinExistence type="predicted"/>
<evidence type="ECO:0000256" key="1">
    <source>
        <dbReference type="ARBA" id="ARBA00022729"/>
    </source>
</evidence>
<keyword evidence="2" id="KW-0378">Hydrolase</keyword>